<feature type="transmembrane region" description="Helical" evidence="2">
    <location>
        <begin position="115"/>
        <end position="139"/>
    </location>
</feature>
<sequence>MPDEPDITDPELAPVQTTEPTLPRVAETVTQLDPVSPANTLDLEPVVPNTLDLEPEEVPTKKPLFDAPAKETSAPRRTALKRSAGDGFAGASMPSVTPVMKTPEQRQKAIKLHQFGAWILLALISSGVLVVLTLLILLFR</sequence>
<gene>
    <name evidence="3" type="ORF">DI536_08520</name>
</gene>
<feature type="region of interest" description="Disordered" evidence="1">
    <location>
        <begin position="1"/>
        <end position="24"/>
    </location>
</feature>
<keyword evidence="2" id="KW-1133">Transmembrane helix</keyword>
<protein>
    <submittedName>
        <fullName evidence="3">Uncharacterized protein</fullName>
    </submittedName>
</protein>
<dbReference type="Proteomes" id="UP000249061">
    <property type="component" value="Unassembled WGS sequence"/>
</dbReference>
<name>A0A2W5TLD3_9BACT</name>
<evidence type="ECO:0000256" key="1">
    <source>
        <dbReference type="SAM" id="MobiDB-lite"/>
    </source>
</evidence>
<dbReference type="EMBL" id="QFQP01000005">
    <property type="protein sequence ID" value="PZR15482.1"/>
    <property type="molecule type" value="Genomic_DNA"/>
</dbReference>
<comment type="caution">
    <text evidence="3">The sequence shown here is derived from an EMBL/GenBank/DDBJ whole genome shotgun (WGS) entry which is preliminary data.</text>
</comment>
<keyword evidence="2" id="KW-0472">Membrane</keyword>
<accession>A0A2W5TLD3</accession>
<keyword evidence="2" id="KW-0812">Transmembrane</keyword>
<organism evidence="3 4">
    <name type="scientific">Archangium gephyra</name>
    <dbReference type="NCBI Taxonomy" id="48"/>
    <lineage>
        <taxon>Bacteria</taxon>
        <taxon>Pseudomonadati</taxon>
        <taxon>Myxococcota</taxon>
        <taxon>Myxococcia</taxon>
        <taxon>Myxococcales</taxon>
        <taxon>Cystobacterineae</taxon>
        <taxon>Archangiaceae</taxon>
        <taxon>Archangium</taxon>
    </lineage>
</organism>
<evidence type="ECO:0000256" key="2">
    <source>
        <dbReference type="SAM" id="Phobius"/>
    </source>
</evidence>
<evidence type="ECO:0000313" key="4">
    <source>
        <dbReference type="Proteomes" id="UP000249061"/>
    </source>
</evidence>
<proteinExistence type="predicted"/>
<feature type="region of interest" description="Disordered" evidence="1">
    <location>
        <begin position="60"/>
        <end position="102"/>
    </location>
</feature>
<reference evidence="3 4" key="1">
    <citation type="submission" date="2017-08" db="EMBL/GenBank/DDBJ databases">
        <title>Infants hospitalized years apart are colonized by the same room-sourced microbial strains.</title>
        <authorList>
            <person name="Brooks B."/>
            <person name="Olm M.R."/>
            <person name="Firek B.A."/>
            <person name="Baker R."/>
            <person name="Thomas B.C."/>
            <person name="Morowitz M.J."/>
            <person name="Banfield J.F."/>
        </authorList>
    </citation>
    <scope>NUCLEOTIDE SEQUENCE [LARGE SCALE GENOMIC DNA]</scope>
    <source>
        <strain evidence="3">S2_003_000_R2_14</strain>
    </source>
</reference>
<evidence type="ECO:0000313" key="3">
    <source>
        <dbReference type="EMBL" id="PZR15482.1"/>
    </source>
</evidence>
<dbReference type="AlphaFoldDB" id="A0A2W5TLD3"/>